<keyword evidence="4" id="KW-1185">Reference proteome</keyword>
<dbReference type="AlphaFoldDB" id="A0A9W9NBW4"/>
<sequence length="218" mass="24282">MVLGVAMMAAMLPTMIGLNEATQGSRDQEENRRKTARKQRTHLVATCSLSQGTPETRRQIQNAQIQVGLDGKLYITKNPSSSMVPFNGGFYTHPDFPPGNTAGLVTISGEEAPTLRWVFLDAETHEMRWGGRPDSEGHICGPFDWTSDEQFVTLEGWEGWLAVRLPEDDAQDVIHQELGIVEGREVWRLYFDRNDNGADLPPGSKGLEIQLKRTTAES</sequence>
<dbReference type="GeneID" id="83206624"/>
<evidence type="ECO:0000313" key="4">
    <source>
        <dbReference type="Proteomes" id="UP001150941"/>
    </source>
</evidence>
<evidence type="ECO:0000256" key="2">
    <source>
        <dbReference type="SAM" id="SignalP"/>
    </source>
</evidence>
<keyword evidence="2" id="KW-0732">Signal</keyword>
<proteinExistence type="predicted"/>
<gene>
    <name evidence="3" type="ORF">N7468_010025</name>
</gene>
<feature type="signal peptide" evidence="2">
    <location>
        <begin position="1"/>
        <end position="21"/>
    </location>
</feature>
<dbReference type="Proteomes" id="UP001150941">
    <property type="component" value="Unassembled WGS sequence"/>
</dbReference>
<comment type="caution">
    <text evidence="3">The sequence shown here is derived from an EMBL/GenBank/DDBJ whole genome shotgun (WGS) entry which is preliminary data.</text>
</comment>
<dbReference type="RefSeq" id="XP_058325888.1">
    <property type="nucleotide sequence ID" value="XM_058479320.1"/>
</dbReference>
<dbReference type="EMBL" id="JAPQKS010000008">
    <property type="protein sequence ID" value="KAJ5217017.1"/>
    <property type="molecule type" value="Genomic_DNA"/>
</dbReference>
<dbReference type="PANTHER" id="PTHR38049:SF2">
    <property type="entry name" value="RICIN B LECTIN DOMAIN-CONTAINING PROTEIN"/>
    <property type="match status" value="1"/>
</dbReference>
<evidence type="ECO:0000256" key="1">
    <source>
        <dbReference type="SAM" id="MobiDB-lite"/>
    </source>
</evidence>
<name>A0A9W9NBW4_9EURO</name>
<organism evidence="3 4">
    <name type="scientific">Penicillium chermesinum</name>
    <dbReference type="NCBI Taxonomy" id="63820"/>
    <lineage>
        <taxon>Eukaryota</taxon>
        <taxon>Fungi</taxon>
        <taxon>Dikarya</taxon>
        <taxon>Ascomycota</taxon>
        <taxon>Pezizomycotina</taxon>
        <taxon>Eurotiomycetes</taxon>
        <taxon>Eurotiomycetidae</taxon>
        <taxon>Eurotiales</taxon>
        <taxon>Aspergillaceae</taxon>
        <taxon>Penicillium</taxon>
    </lineage>
</organism>
<dbReference type="PANTHER" id="PTHR38049">
    <property type="entry name" value="RICIN B LECTIN DOMAIN-CONTAINING PROTEIN"/>
    <property type="match status" value="1"/>
</dbReference>
<accession>A0A9W9NBW4</accession>
<evidence type="ECO:0000313" key="3">
    <source>
        <dbReference type="EMBL" id="KAJ5217017.1"/>
    </source>
</evidence>
<dbReference type="OrthoDB" id="3928002at2759"/>
<protein>
    <submittedName>
        <fullName evidence="3">Uncharacterized protein</fullName>
    </submittedName>
</protein>
<feature type="region of interest" description="Disordered" evidence="1">
    <location>
        <begin position="20"/>
        <end position="39"/>
    </location>
</feature>
<reference evidence="3" key="2">
    <citation type="journal article" date="2023" name="IMA Fungus">
        <title>Comparative genomic study of the Penicillium genus elucidates a diverse pangenome and 15 lateral gene transfer events.</title>
        <authorList>
            <person name="Petersen C."/>
            <person name="Sorensen T."/>
            <person name="Nielsen M.R."/>
            <person name="Sondergaard T.E."/>
            <person name="Sorensen J.L."/>
            <person name="Fitzpatrick D.A."/>
            <person name="Frisvad J.C."/>
            <person name="Nielsen K.L."/>
        </authorList>
    </citation>
    <scope>NUCLEOTIDE SEQUENCE</scope>
    <source>
        <strain evidence="3">IBT 19713</strain>
    </source>
</reference>
<feature type="chain" id="PRO_5040853465" evidence="2">
    <location>
        <begin position="22"/>
        <end position="218"/>
    </location>
</feature>
<reference evidence="3" key="1">
    <citation type="submission" date="2022-11" db="EMBL/GenBank/DDBJ databases">
        <authorList>
            <person name="Petersen C."/>
        </authorList>
    </citation>
    <scope>NUCLEOTIDE SEQUENCE</scope>
    <source>
        <strain evidence="3">IBT 19713</strain>
    </source>
</reference>